<dbReference type="Gene3D" id="3.30.565.60">
    <property type="match status" value="1"/>
</dbReference>
<feature type="domain" description="Schlafen AlbA-2" evidence="1">
    <location>
        <begin position="7"/>
        <end position="112"/>
    </location>
</feature>
<protein>
    <submittedName>
        <fullName evidence="2">ATP-dependent DNA helicase RecG</fullName>
    </submittedName>
</protein>
<dbReference type="EMBL" id="FUWW01000001">
    <property type="protein sequence ID" value="SJZ33374.1"/>
    <property type="molecule type" value="Genomic_DNA"/>
</dbReference>
<dbReference type="InterPro" id="IPR036388">
    <property type="entry name" value="WH-like_DNA-bd_sf"/>
</dbReference>
<proteinExistence type="predicted"/>
<keyword evidence="2" id="KW-0067">ATP-binding</keyword>
<keyword evidence="2" id="KW-0547">Nucleotide-binding</keyword>
<dbReference type="Gene3D" id="3.30.950.30">
    <property type="entry name" value="Schlafen, AAA domain"/>
    <property type="match status" value="1"/>
</dbReference>
<dbReference type="STRING" id="290054.SAMN02745114_00066"/>
<dbReference type="GO" id="GO:0004386">
    <property type="term" value="F:helicase activity"/>
    <property type="evidence" value="ECO:0007669"/>
    <property type="project" value="UniProtKB-KW"/>
</dbReference>
<name>A0A1T4JTE1_9FIRM</name>
<dbReference type="RefSeq" id="WP_078767586.1">
    <property type="nucleotide sequence ID" value="NZ_FUWW01000001.1"/>
</dbReference>
<dbReference type="OrthoDB" id="9807907at2"/>
<evidence type="ECO:0000313" key="2">
    <source>
        <dbReference type="EMBL" id="SJZ33374.1"/>
    </source>
</evidence>
<keyword evidence="3" id="KW-1185">Reference proteome</keyword>
<dbReference type="InterPro" id="IPR007421">
    <property type="entry name" value="Schlafen_AlbA_2_dom"/>
</dbReference>
<accession>A0A1T4JTE1</accession>
<reference evidence="2 3" key="1">
    <citation type="submission" date="2017-02" db="EMBL/GenBank/DDBJ databases">
        <authorList>
            <person name="Peterson S.W."/>
        </authorList>
    </citation>
    <scope>NUCLEOTIDE SEQUENCE [LARGE SCALE GENOMIC DNA]</scope>
    <source>
        <strain evidence="2 3">ATCC 51222</strain>
    </source>
</reference>
<dbReference type="PANTHER" id="PTHR30595:SF6">
    <property type="entry name" value="SCHLAFEN ALBA-2 DOMAIN-CONTAINING PROTEIN"/>
    <property type="match status" value="1"/>
</dbReference>
<dbReference type="PANTHER" id="PTHR30595">
    <property type="entry name" value="GLPR-RELATED TRANSCRIPTIONAL REPRESSOR"/>
    <property type="match status" value="1"/>
</dbReference>
<gene>
    <name evidence="2" type="ORF">SAMN02745114_00066</name>
</gene>
<keyword evidence="2" id="KW-0347">Helicase</keyword>
<dbReference type="InterPro" id="IPR038475">
    <property type="entry name" value="RecG_C_sf"/>
</dbReference>
<evidence type="ECO:0000313" key="3">
    <source>
        <dbReference type="Proteomes" id="UP000190657"/>
    </source>
</evidence>
<dbReference type="Pfam" id="PF13749">
    <property type="entry name" value="HATPase_c_4"/>
    <property type="match status" value="1"/>
</dbReference>
<sequence>MLLTEKESLTIEFKSDKKKLSDNDLIDSIVGLANTSGGKLYLGVEDSGEVSGVHKDHSNISTLSAFIANRTVPPLSTRCEMEVFNGLSVVIINVNQSRSIVATSTGKILRRRLKTDGTPECVPMYPYEITSRLSDLSLLDFSGQPVPDATKDDLDPIERVRLRNIIKINYGEASLLELTDDELDSALQLTKEVEGKHIPTITGILLIGKRESIKRFVPTMETSIQVLSGTEVIVNESYHRSILSTVEKIENYFNAWNPSTEMDFGLIRMNIPEFNRRAFREALVNAFCHRDYSMLGRVRVLINDEGLTITNPGGFIEGVTIDNLLYAEPHGRNPVLADALKRIGLAERTGRGIDRIFSGSLFYGRPLPDYSASTSKNVNLFIARSAPDKNFVRMLTDEQSKTGKDIPVDALLILNSLKELRRASIKQVANQTKLSEIKVQATLGRLVESGLVEAIGSGKSRNFLLSSKLYRDSDNSVGYVRQTDIDKLRSLELILALCKQQGEITKSNVVELLHVNERQAYTLLKKLVDEGKLVVLQKGHYAKYGMP</sequence>
<dbReference type="Proteomes" id="UP000190657">
    <property type="component" value="Unassembled WGS sequence"/>
</dbReference>
<dbReference type="Pfam" id="PF04326">
    <property type="entry name" value="SLFN_AlbA_2"/>
    <property type="match status" value="1"/>
</dbReference>
<evidence type="ECO:0000259" key="1">
    <source>
        <dbReference type="Pfam" id="PF04326"/>
    </source>
</evidence>
<dbReference type="InterPro" id="IPR038461">
    <property type="entry name" value="Schlafen_AlbA_2_dom_sf"/>
</dbReference>
<dbReference type="Gene3D" id="1.10.10.10">
    <property type="entry name" value="Winged helix-like DNA-binding domain superfamily/Winged helix DNA-binding domain"/>
    <property type="match status" value="2"/>
</dbReference>
<dbReference type="AlphaFoldDB" id="A0A1T4JTE1"/>
<organism evidence="2 3">
    <name type="scientific">Eubacterium coprostanoligenes</name>
    <dbReference type="NCBI Taxonomy" id="290054"/>
    <lineage>
        <taxon>Bacteria</taxon>
        <taxon>Bacillati</taxon>
        <taxon>Bacillota</taxon>
        <taxon>Clostridia</taxon>
        <taxon>Eubacteriales</taxon>
        <taxon>Eubacteriaceae</taxon>
        <taxon>Eubacterium</taxon>
    </lineage>
</organism>
<keyword evidence="2" id="KW-0378">Hydrolase</keyword>